<comment type="catalytic activity">
    <reaction evidence="17">
        <text>ATP + H2O = ADP + phosphate + H(+)</text>
        <dbReference type="Rhea" id="RHEA:13065"/>
        <dbReference type="ChEBI" id="CHEBI:15377"/>
        <dbReference type="ChEBI" id="CHEBI:15378"/>
        <dbReference type="ChEBI" id="CHEBI:30616"/>
        <dbReference type="ChEBI" id="CHEBI:43474"/>
        <dbReference type="ChEBI" id="CHEBI:456216"/>
        <dbReference type="EC" id="5.6.2.3"/>
    </reaction>
</comment>
<evidence type="ECO:0000313" key="22">
    <source>
        <dbReference type="Proteomes" id="UP000050525"/>
    </source>
</evidence>
<dbReference type="SMART" id="SM00487">
    <property type="entry name" value="DEXDc"/>
    <property type="match status" value="1"/>
</dbReference>
<dbReference type="Pfam" id="PF06733">
    <property type="entry name" value="DEAD_2"/>
    <property type="match status" value="1"/>
</dbReference>
<dbReference type="SMART" id="SM00491">
    <property type="entry name" value="HELICc2"/>
    <property type="match status" value="1"/>
</dbReference>
<dbReference type="InterPro" id="IPR006554">
    <property type="entry name" value="Helicase-like_DEXD_c2"/>
</dbReference>
<dbReference type="PANTHER" id="PTHR11472:SF47">
    <property type="entry name" value="FANCONI ANEMIA GROUP J PROTEIN"/>
    <property type="match status" value="1"/>
</dbReference>
<dbReference type="GO" id="GO:0046872">
    <property type="term" value="F:metal ion binding"/>
    <property type="evidence" value="ECO:0007669"/>
    <property type="project" value="UniProtKB-KW"/>
</dbReference>
<dbReference type="GO" id="GO:0043139">
    <property type="term" value="F:5'-3' DNA helicase activity"/>
    <property type="evidence" value="ECO:0007669"/>
    <property type="project" value="UniProtKB-EC"/>
</dbReference>
<dbReference type="SUPFAM" id="SSF52540">
    <property type="entry name" value="P-loop containing nucleoside triphosphate hydrolases"/>
    <property type="match status" value="2"/>
</dbReference>
<feature type="compositionally biased region" description="Polar residues" evidence="19">
    <location>
        <begin position="957"/>
        <end position="973"/>
    </location>
</feature>
<dbReference type="GO" id="GO:0016818">
    <property type="term" value="F:hydrolase activity, acting on acid anhydrides, in phosphorus-containing anhydrides"/>
    <property type="evidence" value="ECO:0007669"/>
    <property type="project" value="InterPro"/>
</dbReference>
<evidence type="ECO:0000256" key="15">
    <source>
        <dbReference type="ARBA" id="ARBA00023242"/>
    </source>
</evidence>
<evidence type="ECO:0000256" key="2">
    <source>
        <dbReference type="ARBA" id="ARBA00004123"/>
    </source>
</evidence>
<keyword evidence="9" id="KW-0347">Helicase</keyword>
<feature type="region of interest" description="Disordered" evidence="19">
    <location>
        <begin position="954"/>
        <end position="1012"/>
    </location>
</feature>
<dbReference type="FunFam" id="3.40.50.300:FF:000731">
    <property type="entry name" value="Fanconi anemia group J protein homolog"/>
    <property type="match status" value="1"/>
</dbReference>
<evidence type="ECO:0000256" key="1">
    <source>
        <dbReference type="ARBA" id="ARBA00001966"/>
    </source>
</evidence>
<evidence type="ECO:0000256" key="4">
    <source>
        <dbReference type="ARBA" id="ARBA00022485"/>
    </source>
</evidence>
<organism evidence="21 22">
    <name type="scientific">Alligator mississippiensis</name>
    <name type="common">American alligator</name>
    <dbReference type="NCBI Taxonomy" id="8496"/>
    <lineage>
        <taxon>Eukaryota</taxon>
        <taxon>Metazoa</taxon>
        <taxon>Chordata</taxon>
        <taxon>Craniata</taxon>
        <taxon>Vertebrata</taxon>
        <taxon>Euteleostomi</taxon>
        <taxon>Archelosauria</taxon>
        <taxon>Archosauria</taxon>
        <taxon>Crocodylia</taxon>
        <taxon>Alligatoridae</taxon>
        <taxon>Alligatorinae</taxon>
        <taxon>Alligator</taxon>
    </lineage>
</organism>
<keyword evidence="22" id="KW-1185">Reference proteome</keyword>
<keyword evidence="10" id="KW-0067">ATP-binding</keyword>
<dbReference type="PROSITE" id="PS51193">
    <property type="entry name" value="HELICASE_ATP_BIND_2"/>
    <property type="match status" value="1"/>
</dbReference>
<comment type="subcellular location">
    <subcellularLocation>
        <location evidence="2">Nucleus</location>
    </subcellularLocation>
</comment>
<evidence type="ECO:0000256" key="18">
    <source>
        <dbReference type="ARBA" id="ARBA00082714"/>
    </source>
</evidence>
<dbReference type="EMBL" id="AKHW03004004">
    <property type="protein sequence ID" value="KYO32219.1"/>
    <property type="molecule type" value="Genomic_DNA"/>
</dbReference>
<keyword evidence="7" id="KW-0227">DNA damage</keyword>
<feature type="region of interest" description="Disordered" evidence="19">
    <location>
        <begin position="124"/>
        <end position="143"/>
    </location>
</feature>
<comment type="cofactor">
    <cofactor evidence="1">
        <name>[4Fe-4S] cluster</name>
        <dbReference type="ChEBI" id="CHEBI:49883"/>
    </cofactor>
</comment>
<feature type="compositionally biased region" description="Basic and acidic residues" evidence="19">
    <location>
        <begin position="995"/>
        <end position="1007"/>
    </location>
</feature>
<evidence type="ECO:0000256" key="13">
    <source>
        <dbReference type="ARBA" id="ARBA00023204"/>
    </source>
</evidence>
<dbReference type="GO" id="GO:1990918">
    <property type="term" value="P:double-strand break repair involved in meiotic recombination"/>
    <property type="evidence" value="ECO:0007669"/>
    <property type="project" value="TreeGrafter"/>
</dbReference>
<dbReference type="GO" id="GO:0005634">
    <property type="term" value="C:nucleus"/>
    <property type="evidence" value="ECO:0007669"/>
    <property type="project" value="UniProtKB-SubCell"/>
</dbReference>
<keyword evidence="11" id="KW-0408">Iron</keyword>
<evidence type="ECO:0000259" key="20">
    <source>
        <dbReference type="PROSITE" id="PS51193"/>
    </source>
</evidence>
<evidence type="ECO:0000256" key="8">
    <source>
        <dbReference type="ARBA" id="ARBA00022801"/>
    </source>
</evidence>
<dbReference type="NCBIfam" id="TIGR00604">
    <property type="entry name" value="rad3"/>
    <property type="match status" value="1"/>
</dbReference>
<dbReference type="Gene3D" id="3.40.50.300">
    <property type="entry name" value="P-loop containing nucleotide triphosphate hydrolases"/>
    <property type="match status" value="3"/>
</dbReference>
<feature type="compositionally biased region" description="Basic and acidic residues" evidence="19">
    <location>
        <begin position="232"/>
        <end position="245"/>
    </location>
</feature>
<dbReference type="InterPro" id="IPR045028">
    <property type="entry name" value="DinG/Rad3-like"/>
</dbReference>
<dbReference type="CDD" id="cd18788">
    <property type="entry name" value="SF2_C_XPD"/>
    <property type="match status" value="1"/>
</dbReference>
<evidence type="ECO:0000256" key="14">
    <source>
        <dbReference type="ARBA" id="ARBA00023235"/>
    </source>
</evidence>
<dbReference type="Proteomes" id="UP000050525">
    <property type="component" value="Unassembled WGS sequence"/>
</dbReference>
<evidence type="ECO:0000313" key="21">
    <source>
        <dbReference type="EMBL" id="KYO32219.1"/>
    </source>
</evidence>
<evidence type="ECO:0000256" key="12">
    <source>
        <dbReference type="ARBA" id="ARBA00023014"/>
    </source>
</evidence>
<evidence type="ECO:0000256" key="19">
    <source>
        <dbReference type="SAM" id="MobiDB-lite"/>
    </source>
</evidence>
<dbReference type="InterPro" id="IPR014013">
    <property type="entry name" value="Helic_SF1/SF2_ATP-bd_DinG/Rad3"/>
</dbReference>
<reference evidence="21 22" key="1">
    <citation type="journal article" date="2012" name="Genome Biol.">
        <title>Sequencing three crocodilian genomes to illuminate the evolution of archosaurs and amniotes.</title>
        <authorList>
            <person name="St John J.A."/>
            <person name="Braun E.L."/>
            <person name="Isberg S.R."/>
            <person name="Miles L.G."/>
            <person name="Chong A.Y."/>
            <person name="Gongora J."/>
            <person name="Dalzell P."/>
            <person name="Moran C."/>
            <person name="Bed'hom B."/>
            <person name="Abzhanov A."/>
            <person name="Burgess S.C."/>
            <person name="Cooksey A.M."/>
            <person name="Castoe T.A."/>
            <person name="Crawford N.G."/>
            <person name="Densmore L.D."/>
            <person name="Drew J.C."/>
            <person name="Edwards S.V."/>
            <person name="Faircloth B.C."/>
            <person name="Fujita M.K."/>
            <person name="Greenwold M.J."/>
            <person name="Hoffmann F.G."/>
            <person name="Howard J.M."/>
            <person name="Iguchi T."/>
            <person name="Janes D.E."/>
            <person name="Khan S.Y."/>
            <person name="Kohno S."/>
            <person name="de Koning A.J."/>
            <person name="Lance S.L."/>
            <person name="McCarthy F.M."/>
            <person name="McCormack J.E."/>
            <person name="Merchant M.E."/>
            <person name="Peterson D.G."/>
            <person name="Pollock D.D."/>
            <person name="Pourmand N."/>
            <person name="Raney B.J."/>
            <person name="Roessler K.A."/>
            <person name="Sanford J.R."/>
            <person name="Sawyer R.H."/>
            <person name="Schmidt C.J."/>
            <person name="Triplett E.W."/>
            <person name="Tuberville T.D."/>
            <person name="Venegas-Anaya M."/>
            <person name="Howard J.T."/>
            <person name="Jarvis E.D."/>
            <person name="Guillette L.J.Jr."/>
            <person name="Glenn T.C."/>
            <person name="Green R.E."/>
            <person name="Ray D.A."/>
        </authorList>
    </citation>
    <scope>NUCLEOTIDE SEQUENCE [LARGE SCALE GENOMIC DNA]</scope>
    <source>
        <strain evidence="21">KSC_2009_1</strain>
    </source>
</reference>
<feature type="region of interest" description="Disordered" evidence="19">
    <location>
        <begin position="228"/>
        <end position="252"/>
    </location>
</feature>
<keyword evidence="4" id="KW-0004">4Fe-4S</keyword>
<dbReference type="InterPro" id="IPR010614">
    <property type="entry name" value="RAD3-like_helicase_DEAD"/>
</dbReference>
<evidence type="ECO:0000256" key="17">
    <source>
        <dbReference type="ARBA" id="ARBA00048954"/>
    </source>
</evidence>
<dbReference type="PANTHER" id="PTHR11472">
    <property type="entry name" value="DNA REPAIR DEAD HELICASE RAD3/XP-D SUBFAMILY MEMBER"/>
    <property type="match status" value="1"/>
</dbReference>
<keyword evidence="5" id="KW-0479">Metal-binding</keyword>
<sequence length="1463" mass="162869">MSSDISEYTIGGIKILFPCKAYPSQLAMMNAIVKGLNSRQHCLLESPTGSGKSLALLCSALSWQQSLYEKSLDESPCEKECKKPETPLPCLCRCHSQPGTNDTSADVNQGASCSFNNCKTAGSVGSETPSSNKEHSAKATLSSKLSAKKRATLHVEENDDFQVDRKRIRSLETEQQMRKRNSFAKGVQFVDALEVYQQKRNGELTVRLDNVASLSQKTSPILCTQCSCSSKENGKDASNTKRKENGGQPLIPKIYFGTRTHKQIAQITRELRRTAYSGTRMTILSSRDHTCIHPRVSSSGNRNEKCVELLEGKHGSSCSYYHSVHKLSEQHTLQFVHKKCQAWDIEELVSLGKKLRACPYFAARELMSGADIVFCPYNYLLDPQIRESMEIKLKGQVVILDEAHNIEDCARESVSYSVTETQLRFAREELDSMVNNNIRRKDHEPLRAVCCSLANWLQQTSSQLTERGYETSCKVWTGKEMLTILHYMGITNATFPILQKHFAAVLEKEEKVTRFNGGEELIEIPTVSSATQFVLNGLFMVLAYLFKDNSRFADDYRVALQQTYVWTNETQLDISDRNGFFPQPKHKRSSRQKTPVHMLNFWCLNPAVAFSDLSDNVRTIVLTSGTLSPMDSFSSELGVKFSIQLEANHVISNSQVWVGTIGAGPSGRKLCATFQHAETFEFQDEVGALLLSVCHTVGQGVLCFLPSYKLLDKLKDRWTHTGLWSNLEMVKTVIAEPQGGGKGDFDELLKIYYDAIKHKGGKDGALLMAVCRGKVSEGLDFSDENARAVITIGIPFPNVKDLQVELKRKYNDQHSKLRGLLPGSQWYEIQAYRALNQALGRCIRHRKDWGALILVDDRFRSNPNKYISGLSKWIRQQIQHHDKFGNALESLGAFAKKNQKETDLSSQCNSESLHIPSCSKEMPSASLLEATLHLSPSVSFESQVQNVKLPEAHSPAAINTSNPTASSQSSDVTATREKSVQTFGVESPAHKTQRKEKVTDSRLDKREIKKRNSWSSSDLMKKYFSKPLTSTPLPANENKCTSKAKCNQVKSTTETSQPVVDGQQWQSSSLTEHIPSRPASKLEKCHSPVKKTEAATAMGNSGGQKLSTNEAIDLCAELSSVEGKVEPLNVDTEAEDEDDSIYFTPELYDDRESEEQANKLLGQTCHNTGNQLEHGVSIVAEDLFDISTSNIVSTVGEMRHNDPLGSGFHGVMQSDKSITSAVNDFANISSVREVEQIISQEMDTKTKKSKLSRSRNQGLNIQRACKRRPRKATSKGKGYICERKETHSQPCKSGLYCIVCGAEILPKAEGILKKTVCSNTELKVIQKLFQNINVRATKHPRSCMCELGDTSEDDNVVLIITDNASLSHLKETLKVYQTPVKCEDVDTGLSLNAIWNMKEYSLTSYLQCRTCVVRAVSPCPLVGAEIMDFSHNAQPWMETRGLRGFDFSKITQGIGDGPISAIS</sequence>
<comment type="caution">
    <text evidence="21">The sequence shown here is derived from an EMBL/GenBank/DDBJ whole genome shotgun (WGS) entry which is preliminary data.</text>
</comment>
<dbReference type="STRING" id="8496.A0A151N6L1"/>
<dbReference type="Pfam" id="PF13307">
    <property type="entry name" value="Helicase_C_2"/>
    <property type="match status" value="1"/>
</dbReference>
<gene>
    <name evidence="21" type="primary">BRIP1</name>
    <name evidence="21" type="ORF">Y1Q_0007199</name>
</gene>
<dbReference type="GO" id="GO:0006289">
    <property type="term" value="P:nucleotide-excision repair"/>
    <property type="evidence" value="ECO:0007669"/>
    <property type="project" value="TreeGrafter"/>
</dbReference>
<dbReference type="InterPro" id="IPR027417">
    <property type="entry name" value="P-loop_NTPase"/>
</dbReference>
<proteinExistence type="inferred from homology"/>
<dbReference type="GO" id="GO:0051539">
    <property type="term" value="F:4 iron, 4 sulfur cluster binding"/>
    <property type="evidence" value="ECO:0007669"/>
    <property type="project" value="UniProtKB-KW"/>
</dbReference>
<keyword evidence="13" id="KW-0234">DNA repair</keyword>
<evidence type="ECO:0000256" key="5">
    <source>
        <dbReference type="ARBA" id="ARBA00022723"/>
    </source>
</evidence>
<dbReference type="InterPro" id="IPR006555">
    <property type="entry name" value="ATP-dep_Helicase_C"/>
</dbReference>
<evidence type="ECO:0000256" key="6">
    <source>
        <dbReference type="ARBA" id="ARBA00022741"/>
    </source>
</evidence>
<evidence type="ECO:0000256" key="16">
    <source>
        <dbReference type="ARBA" id="ARBA00044969"/>
    </source>
</evidence>
<name>A0A151N6L1_ALLMI</name>
<keyword evidence="6" id="KW-0547">Nucleotide-binding</keyword>
<accession>A0A151N6L1</accession>
<comment type="similarity">
    <text evidence="3">Belongs to the DEAD box helicase family. DEAH subfamily.</text>
</comment>
<dbReference type="InterPro" id="IPR013020">
    <property type="entry name" value="Rad3/Chl1-like"/>
</dbReference>
<keyword evidence="8" id="KW-0378">Hydrolase</keyword>
<evidence type="ECO:0000256" key="3">
    <source>
        <dbReference type="ARBA" id="ARBA00008792"/>
    </source>
</evidence>
<evidence type="ECO:0000256" key="11">
    <source>
        <dbReference type="ARBA" id="ARBA00023004"/>
    </source>
</evidence>
<dbReference type="SMART" id="SM00488">
    <property type="entry name" value="DEXDc2"/>
    <property type="match status" value="1"/>
</dbReference>
<keyword evidence="12" id="KW-0411">Iron-sulfur</keyword>
<protein>
    <recommendedName>
        <fullName evidence="16">DNA 5'-3' helicase</fullName>
        <ecNumber evidence="16">5.6.2.3</ecNumber>
    </recommendedName>
    <alternativeName>
        <fullName evidence="18">DNA 5'-3' helicase FANCJ</fullName>
    </alternativeName>
</protein>
<keyword evidence="14" id="KW-0413">Isomerase</keyword>
<dbReference type="GO" id="GO:0003677">
    <property type="term" value="F:DNA binding"/>
    <property type="evidence" value="ECO:0007669"/>
    <property type="project" value="InterPro"/>
</dbReference>
<dbReference type="EC" id="5.6.2.3" evidence="16"/>
<dbReference type="GO" id="GO:0005524">
    <property type="term" value="F:ATP binding"/>
    <property type="evidence" value="ECO:0007669"/>
    <property type="project" value="UniProtKB-KW"/>
</dbReference>
<dbReference type="FunFam" id="3.40.50.300:FF:004771">
    <property type="entry name" value="BRCA1 interacting protein C-terminal helicase 1"/>
    <property type="match status" value="1"/>
</dbReference>
<evidence type="ECO:0000256" key="7">
    <source>
        <dbReference type="ARBA" id="ARBA00022763"/>
    </source>
</evidence>
<keyword evidence="15" id="KW-0539">Nucleus</keyword>
<dbReference type="InterPro" id="IPR014001">
    <property type="entry name" value="Helicase_ATP-bd"/>
</dbReference>
<evidence type="ECO:0000256" key="10">
    <source>
        <dbReference type="ARBA" id="ARBA00022840"/>
    </source>
</evidence>
<evidence type="ECO:0000256" key="9">
    <source>
        <dbReference type="ARBA" id="ARBA00022806"/>
    </source>
</evidence>
<feature type="domain" description="Helicase ATP-binding" evidence="20">
    <location>
        <begin position="11"/>
        <end position="450"/>
    </location>
</feature>